<proteinExistence type="predicted"/>
<evidence type="ECO:0000313" key="2">
    <source>
        <dbReference type="EMBL" id="CAF5228073.1"/>
    </source>
</evidence>
<protein>
    <submittedName>
        <fullName evidence="2">Uncharacterized protein</fullName>
    </submittedName>
</protein>
<name>A0A8S3KI24_9BILA</name>
<feature type="compositionally biased region" description="Basic and acidic residues" evidence="1">
    <location>
        <begin position="84"/>
        <end position="97"/>
    </location>
</feature>
<feature type="non-terminal residue" evidence="2">
    <location>
        <position position="1"/>
    </location>
</feature>
<dbReference type="Proteomes" id="UP000676336">
    <property type="component" value="Unassembled WGS sequence"/>
</dbReference>
<sequence>ATIDLDVKSKIPVDRFIIEQNLNEDDDHNNETSDTTATYYLSSKRIDLDGRSVKGRGSVKYTGRSRSRSRTPPQSHSTLKGRHIYKEKDDNNRDDLHSHRHARRRNDHDYPQTE</sequence>
<feature type="non-terminal residue" evidence="2">
    <location>
        <position position="114"/>
    </location>
</feature>
<organism evidence="2 3">
    <name type="scientific">Rotaria magnacalcarata</name>
    <dbReference type="NCBI Taxonomy" id="392030"/>
    <lineage>
        <taxon>Eukaryota</taxon>
        <taxon>Metazoa</taxon>
        <taxon>Spiralia</taxon>
        <taxon>Gnathifera</taxon>
        <taxon>Rotifera</taxon>
        <taxon>Eurotatoria</taxon>
        <taxon>Bdelloidea</taxon>
        <taxon>Philodinida</taxon>
        <taxon>Philodinidae</taxon>
        <taxon>Rotaria</taxon>
    </lineage>
</organism>
<evidence type="ECO:0000313" key="3">
    <source>
        <dbReference type="Proteomes" id="UP000676336"/>
    </source>
</evidence>
<dbReference type="EMBL" id="CAJOBI010365710">
    <property type="protein sequence ID" value="CAF5228073.1"/>
    <property type="molecule type" value="Genomic_DNA"/>
</dbReference>
<feature type="region of interest" description="Disordered" evidence="1">
    <location>
        <begin position="51"/>
        <end position="114"/>
    </location>
</feature>
<comment type="caution">
    <text evidence="2">The sequence shown here is derived from an EMBL/GenBank/DDBJ whole genome shotgun (WGS) entry which is preliminary data.</text>
</comment>
<reference evidence="2" key="1">
    <citation type="submission" date="2021-02" db="EMBL/GenBank/DDBJ databases">
        <authorList>
            <person name="Nowell W R."/>
        </authorList>
    </citation>
    <scope>NUCLEOTIDE SEQUENCE</scope>
</reference>
<evidence type="ECO:0000256" key="1">
    <source>
        <dbReference type="SAM" id="MobiDB-lite"/>
    </source>
</evidence>
<gene>
    <name evidence="2" type="ORF">SMN809_LOCUS85580</name>
</gene>
<dbReference type="AlphaFoldDB" id="A0A8S3KI24"/>
<accession>A0A8S3KI24</accession>